<feature type="region of interest" description="Disordered" evidence="1">
    <location>
        <begin position="196"/>
        <end position="215"/>
    </location>
</feature>
<protein>
    <recommendedName>
        <fullName evidence="2">TRIP4/RQT4 C2HC5-type zinc finger domain-containing protein</fullName>
    </recommendedName>
</protein>
<dbReference type="GO" id="GO:0072344">
    <property type="term" value="P:rescue of stalled ribosome"/>
    <property type="evidence" value="ECO:0007669"/>
    <property type="project" value="InterPro"/>
</dbReference>
<organism evidence="3 4">
    <name type="scientific">Suillus discolor</name>
    <dbReference type="NCBI Taxonomy" id="1912936"/>
    <lineage>
        <taxon>Eukaryota</taxon>
        <taxon>Fungi</taxon>
        <taxon>Dikarya</taxon>
        <taxon>Basidiomycota</taxon>
        <taxon>Agaricomycotina</taxon>
        <taxon>Agaricomycetes</taxon>
        <taxon>Agaricomycetidae</taxon>
        <taxon>Boletales</taxon>
        <taxon>Suillineae</taxon>
        <taxon>Suillaceae</taxon>
        <taxon>Suillus</taxon>
    </lineage>
</organism>
<keyword evidence="4" id="KW-1185">Reference proteome</keyword>
<gene>
    <name evidence="3" type="ORF">F5147DRAFT_420125</name>
</gene>
<dbReference type="AlphaFoldDB" id="A0A9P7EXB1"/>
<reference evidence="3" key="1">
    <citation type="journal article" date="2020" name="New Phytol.">
        <title>Comparative genomics reveals dynamic genome evolution in host specialist ectomycorrhizal fungi.</title>
        <authorList>
            <person name="Lofgren L.A."/>
            <person name="Nguyen N.H."/>
            <person name="Vilgalys R."/>
            <person name="Ruytinx J."/>
            <person name="Liao H.L."/>
            <person name="Branco S."/>
            <person name="Kuo A."/>
            <person name="LaButti K."/>
            <person name="Lipzen A."/>
            <person name="Andreopoulos W."/>
            <person name="Pangilinan J."/>
            <person name="Riley R."/>
            <person name="Hundley H."/>
            <person name="Na H."/>
            <person name="Barry K."/>
            <person name="Grigoriev I.V."/>
            <person name="Stajich J.E."/>
            <person name="Kennedy P.G."/>
        </authorList>
    </citation>
    <scope>NUCLEOTIDE SEQUENCE</scope>
    <source>
        <strain evidence="3">FC423</strain>
    </source>
</reference>
<accession>A0A9P7EXB1</accession>
<feature type="compositionally biased region" description="Basic and acidic residues" evidence="1">
    <location>
        <begin position="38"/>
        <end position="69"/>
    </location>
</feature>
<evidence type="ECO:0000313" key="4">
    <source>
        <dbReference type="Proteomes" id="UP000823399"/>
    </source>
</evidence>
<evidence type="ECO:0000313" key="3">
    <source>
        <dbReference type="EMBL" id="KAG2093481.1"/>
    </source>
</evidence>
<dbReference type="GO" id="GO:0180022">
    <property type="term" value="C:RQC-trigger complex"/>
    <property type="evidence" value="ECO:0007669"/>
    <property type="project" value="InterPro"/>
</dbReference>
<dbReference type="RefSeq" id="XP_041287194.1">
    <property type="nucleotide sequence ID" value="XM_041429732.1"/>
</dbReference>
<feature type="region of interest" description="Disordered" evidence="1">
    <location>
        <begin position="1"/>
        <end position="72"/>
    </location>
</feature>
<dbReference type="Proteomes" id="UP000823399">
    <property type="component" value="Unassembled WGS sequence"/>
</dbReference>
<dbReference type="InterPro" id="IPR009349">
    <property type="entry name" value="TRIP4/RQT4_C2HC5_Znf"/>
</dbReference>
<sequence>MQPTPWSKAAGSMPSDRLPRPAQRPQHVSQKQSKGKGKNQEPSKSKAIRKLESLAEGVRKSSGREKDPKGGCFCQAREHDLSPYTAICRGCGLILCAINLPYYACPHCSAVLLSNIVRSSLSARLDEEISKQVAKEEEGRLRVVQQARDAEGAFPVLPGSAAATPPVLSSTPSRPTAQTHKVLSLNSKTKKYTVSSYTNTPVSSRPASRAESEVEEVHRVGAPPSEVDFVKRTPDRNHPWSNMRMELLYVLVK</sequence>
<evidence type="ECO:0000256" key="1">
    <source>
        <dbReference type="SAM" id="MobiDB-lite"/>
    </source>
</evidence>
<feature type="domain" description="TRIP4/RQT4 C2HC5-type zinc finger" evidence="2">
    <location>
        <begin position="71"/>
        <end position="119"/>
    </location>
</feature>
<dbReference type="EMBL" id="JABBWM010000084">
    <property type="protein sequence ID" value="KAG2093481.1"/>
    <property type="molecule type" value="Genomic_DNA"/>
</dbReference>
<dbReference type="OrthoDB" id="338816at2759"/>
<feature type="compositionally biased region" description="Polar residues" evidence="1">
    <location>
        <begin position="196"/>
        <end position="206"/>
    </location>
</feature>
<dbReference type="GeneID" id="64691991"/>
<evidence type="ECO:0000259" key="2">
    <source>
        <dbReference type="Pfam" id="PF06221"/>
    </source>
</evidence>
<dbReference type="Pfam" id="PF06221">
    <property type="entry name" value="zf-C2HC5"/>
    <property type="match status" value="1"/>
</dbReference>
<name>A0A9P7EXB1_9AGAM</name>
<dbReference type="GO" id="GO:0005634">
    <property type="term" value="C:nucleus"/>
    <property type="evidence" value="ECO:0007669"/>
    <property type="project" value="InterPro"/>
</dbReference>
<proteinExistence type="predicted"/>
<dbReference type="GO" id="GO:0008270">
    <property type="term" value="F:zinc ion binding"/>
    <property type="evidence" value="ECO:0007669"/>
    <property type="project" value="InterPro"/>
</dbReference>
<comment type="caution">
    <text evidence="3">The sequence shown here is derived from an EMBL/GenBank/DDBJ whole genome shotgun (WGS) entry which is preliminary data.</text>
</comment>